<evidence type="ECO:0000256" key="1">
    <source>
        <dbReference type="SAM" id="SignalP"/>
    </source>
</evidence>
<evidence type="ECO:0000313" key="3">
    <source>
        <dbReference type="Proteomes" id="UP000800984"/>
    </source>
</evidence>
<feature type="chain" id="PRO_5045657034" evidence="1">
    <location>
        <begin position="20"/>
        <end position="171"/>
    </location>
</feature>
<name>A0ABX0I9M7_9FLAO</name>
<feature type="signal peptide" evidence="1">
    <location>
        <begin position="1"/>
        <end position="19"/>
    </location>
</feature>
<dbReference type="PANTHER" id="PTHR37833">
    <property type="entry name" value="LIPOPROTEIN-RELATED"/>
    <property type="match status" value="1"/>
</dbReference>
<dbReference type="InterPro" id="IPR013783">
    <property type="entry name" value="Ig-like_fold"/>
</dbReference>
<dbReference type="Proteomes" id="UP000800984">
    <property type="component" value="Unassembled WGS sequence"/>
</dbReference>
<keyword evidence="3" id="KW-1185">Reference proteome</keyword>
<accession>A0ABX0I9M7</accession>
<dbReference type="InterPro" id="IPR011467">
    <property type="entry name" value="DUF1573"/>
</dbReference>
<keyword evidence="1" id="KW-0732">Signal</keyword>
<dbReference type="Pfam" id="PF07610">
    <property type="entry name" value="DUF1573"/>
    <property type="match status" value="1"/>
</dbReference>
<dbReference type="EMBL" id="JAAJBT010000005">
    <property type="protein sequence ID" value="NHM02397.1"/>
    <property type="molecule type" value="Genomic_DNA"/>
</dbReference>
<dbReference type="PANTHER" id="PTHR37833:SF1">
    <property type="entry name" value="SIGNAL PEPTIDE PROTEIN"/>
    <property type="match status" value="1"/>
</dbReference>
<reference evidence="2 3" key="1">
    <citation type="submission" date="2020-02" db="EMBL/GenBank/DDBJ databases">
        <authorList>
            <person name="Chen W.-M."/>
        </authorList>
    </citation>
    <scope>NUCLEOTIDE SEQUENCE [LARGE SCALE GENOMIC DNA]</scope>
    <source>
        <strain evidence="2 3">KDG-16</strain>
    </source>
</reference>
<dbReference type="Gene3D" id="2.60.40.10">
    <property type="entry name" value="Immunoglobulins"/>
    <property type="match status" value="1"/>
</dbReference>
<evidence type="ECO:0000313" key="2">
    <source>
        <dbReference type="EMBL" id="NHM02397.1"/>
    </source>
</evidence>
<dbReference type="RefSeq" id="WP_166077506.1">
    <property type="nucleotide sequence ID" value="NZ_JAAJBT010000005.1"/>
</dbReference>
<proteinExistence type="predicted"/>
<gene>
    <name evidence="2" type="ORF">G4D72_09785</name>
</gene>
<organism evidence="2 3">
    <name type="scientific">Flavobacterium difficile</name>
    <dbReference type="NCBI Taxonomy" id="2709659"/>
    <lineage>
        <taxon>Bacteria</taxon>
        <taxon>Pseudomonadati</taxon>
        <taxon>Bacteroidota</taxon>
        <taxon>Flavobacteriia</taxon>
        <taxon>Flavobacteriales</taxon>
        <taxon>Flavobacteriaceae</taxon>
        <taxon>Flavobacterium</taxon>
    </lineage>
</organism>
<sequence>MKTVKLFAFALLVSSVSFAQTKAKRSGVNKAVTVTPMQAPAPVAAPAAPATPAAPQTPSLLKWDKETHEFGTIEQGKPVSYEFTFTNTTNKDITLTNVKASCGCTATNYTKTAVKPGEKGTVTATYNAASGGAFHKTVTVMTSEENAAPKIITIKGTVKTNDAPAVVAPSK</sequence>
<comment type="caution">
    <text evidence="2">The sequence shown here is derived from an EMBL/GenBank/DDBJ whole genome shotgun (WGS) entry which is preliminary data.</text>
</comment>
<protein>
    <submittedName>
        <fullName evidence="2">DUF1573 domain-containing protein</fullName>
    </submittedName>
</protein>